<name>M8BT57_AEGTA</name>
<evidence type="ECO:0000313" key="2">
    <source>
        <dbReference type="EnsemblPlants" id="EMT24983"/>
    </source>
</evidence>
<evidence type="ECO:0000256" key="1">
    <source>
        <dbReference type="SAM" id="MobiDB-lite"/>
    </source>
</evidence>
<reference evidence="2" key="1">
    <citation type="submission" date="2015-06" db="UniProtKB">
        <authorList>
            <consortium name="EnsemblPlants"/>
        </authorList>
    </citation>
    <scope>IDENTIFICATION</scope>
</reference>
<protein>
    <submittedName>
        <fullName evidence="2">Uncharacterized protein</fullName>
    </submittedName>
</protein>
<feature type="region of interest" description="Disordered" evidence="1">
    <location>
        <begin position="140"/>
        <end position="195"/>
    </location>
</feature>
<sequence length="352" mass="37361">MASYVRSPSSSSSAATETIGLGLKIAHRHEPLLLRHKFSWKHLQEPADSGRLEEFNLAVARLEPDHMDANSAASRGVERRSNAGISCAEVPGDEAGSACANYLNVIIRSPSGTAMATIAPADVIFGNGNRTDPAIQEYHQVPAPGSGEICAGDQETDPSSSPDSFAELAPSSHTKAAGALEHSSVSTDDAANGEDIPTNHIEAHLQMPAQASGSDQDSGPSSPNPCVERSPPSHIKPCDASMPPMAMAPSFAAAADDIDLHSLGERTAMEMDEGAIRSEVGRQFSVHRHQEQRPKRRVQRRAVANAAPVKFSLRLPNEEAMEDVAAVSAPKDVKPEAGAPARDRNRKRRRGG</sequence>
<feature type="region of interest" description="Disordered" evidence="1">
    <location>
        <begin position="326"/>
        <end position="352"/>
    </location>
</feature>
<feature type="region of interest" description="Disordered" evidence="1">
    <location>
        <begin position="208"/>
        <end position="245"/>
    </location>
</feature>
<accession>M8BT57</accession>
<proteinExistence type="predicted"/>
<dbReference type="AlphaFoldDB" id="M8BT57"/>
<organism evidence="2">
    <name type="scientific">Aegilops tauschii</name>
    <name type="common">Tausch's goatgrass</name>
    <name type="synonym">Aegilops squarrosa</name>
    <dbReference type="NCBI Taxonomy" id="37682"/>
    <lineage>
        <taxon>Eukaryota</taxon>
        <taxon>Viridiplantae</taxon>
        <taxon>Streptophyta</taxon>
        <taxon>Embryophyta</taxon>
        <taxon>Tracheophyta</taxon>
        <taxon>Spermatophyta</taxon>
        <taxon>Magnoliopsida</taxon>
        <taxon>Liliopsida</taxon>
        <taxon>Poales</taxon>
        <taxon>Poaceae</taxon>
        <taxon>BOP clade</taxon>
        <taxon>Pooideae</taxon>
        <taxon>Triticodae</taxon>
        <taxon>Triticeae</taxon>
        <taxon>Triticinae</taxon>
        <taxon>Aegilops</taxon>
    </lineage>
</organism>
<dbReference type="EnsemblPlants" id="EMT24983">
    <property type="protein sequence ID" value="EMT24983"/>
    <property type="gene ID" value="F775_03309"/>
</dbReference>
<feature type="region of interest" description="Disordered" evidence="1">
    <location>
        <begin position="281"/>
        <end position="303"/>
    </location>
</feature>
<feature type="compositionally biased region" description="Low complexity" evidence="1">
    <location>
        <begin position="210"/>
        <end position="221"/>
    </location>
</feature>